<dbReference type="OrthoDB" id="10051906at2759"/>
<dbReference type="Proteomes" id="UP000504632">
    <property type="component" value="Chromosome 1"/>
</dbReference>
<name>A0A6J2UN60_CHACN</name>
<gene>
    <name evidence="4" type="primary">LOC115805163</name>
</gene>
<dbReference type="PANTHER" id="PTHR43696:SF9">
    <property type="entry name" value="COILED-COIL DOMAIN-CONTAINING PROTEIN 157"/>
    <property type="match status" value="1"/>
</dbReference>
<dbReference type="RefSeq" id="XP_030621519.1">
    <property type="nucleotide sequence ID" value="XM_030765659.1"/>
</dbReference>
<protein>
    <submittedName>
        <fullName evidence="4">Coiled-coil domain-containing protein 157-like</fullName>
    </submittedName>
</protein>
<accession>A0A6J2UN60</accession>
<keyword evidence="1" id="KW-0175">Coiled coil</keyword>
<sequence>MLLIQSFNTYAELMLGGQRRASRSGQSGVSVSLGPVVKNYWNNLVQLSKQHAQGDACKASFPQNVSYGSRQQIQHNASHEDVSTAKIRVASSAPFIHSQESRSTASVTSSRKSISSSKLDKAALSASSSNFHKSILSAPSPRLHTTDSAAELKSVGCQTAESSSVPCEACGGVQMSFKESSEALVSLCQSLGLPCSLKQLMVTVEDSLQLGHLSACDVAQWTCEQRKDMGRLGKHVLESGRDLKTDRIFELYTLPAIRAEREGDRLRGEVHLEKETCREEEERRQALERELSSTQLLLEKETAKYHSVQRQNELEESEDEKAELTGTLTQTTQERDTLLEQLAQNKSQCSSLHEEGERLRARIDKLEESMCRLKEEIEQAAQRERLLVTFPELNTAHRTSVQSTGDMLQDMEQHLHANTIRIRVLEKENATLSSSLARLRETQRGGDQYCPPQVGSGEQQRFCPPVNAPLGTKHRVSPSAAQCSTGGSTVTKTGPWDQPPMPSPSSSSSSAVLHQQTLCLSLPPDPAQTYTKIRQAARARSAGSRHRRKQP</sequence>
<keyword evidence="3" id="KW-1185">Reference proteome</keyword>
<evidence type="ECO:0000313" key="3">
    <source>
        <dbReference type="Proteomes" id="UP000504632"/>
    </source>
</evidence>
<dbReference type="AlphaFoldDB" id="A0A6J2UN60"/>
<feature type="coiled-coil region" evidence="1">
    <location>
        <begin position="270"/>
        <end position="383"/>
    </location>
</feature>
<dbReference type="InterPro" id="IPR029681">
    <property type="entry name" value="CCDC157"/>
</dbReference>
<proteinExistence type="predicted"/>
<evidence type="ECO:0000256" key="2">
    <source>
        <dbReference type="SAM" id="MobiDB-lite"/>
    </source>
</evidence>
<feature type="region of interest" description="Disordered" evidence="2">
    <location>
        <begin position="473"/>
        <end position="551"/>
    </location>
</feature>
<dbReference type="FunCoup" id="A0A6J2UN60">
    <property type="interactions" value="745"/>
</dbReference>
<dbReference type="PANTHER" id="PTHR43696">
    <property type="entry name" value="COILED-COIL DOMAIN-CONTAINING PROTEIN 157"/>
    <property type="match status" value="1"/>
</dbReference>
<organism evidence="3 4">
    <name type="scientific">Chanos chanos</name>
    <name type="common">Milkfish</name>
    <name type="synonym">Mugil chanos</name>
    <dbReference type="NCBI Taxonomy" id="29144"/>
    <lineage>
        <taxon>Eukaryota</taxon>
        <taxon>Metazoa</taxon>
        <taxon>Chordata</taxon>
        <taxon>Craniata</taxon>
        <taxon>Vertebrata</taxon>
        <taxon>Euteleostomi</taxon>
        <taxon>Actinopterygii</taxon>
        <taxon>Neopterygii</taxon>
        <taxon>Teleostei</taxon>
        <taxon>Ostariophysi</taxon>
        <taxon>Gonorynchiformes</taxon>
        <taxon>Chanidae</taxon>
        <taxon>Chanos</taxon>
    </lineage>
</organism>
<evidence type="ECO:0000313" key="4">
    <source>
        <dbReference type="RefSeq" id="XP_030621519.1"/>
    </source>
</evidence>
<dbReference type="GeneID" id="115805163"/>
<dbReference type="InParanoid" id="A0A6J2UN60"/>
<feature type="compositionally biased region" description="Polar residues" evidence="2">
    <location>
        <begin position="479"/>
        <end position="492"/>
    </location>
</feature>
<feature type="coiled-coil region" evidence="1">
    <location>
        <begin position="408"/>
        <end position="442"/>
    </location>
</feature>
<reference evidence="4" key="1">
    <citation type="submission" date="2025-08" db="UniProtKB">
        <authorList>
            <consortium name="RefSeq"/>
        </authorList>
    </citation>
    <scope>IDENTIFICATION</scope>
</reference>
<evidence type="ECO:0000256" key="1">
    <source>
        <dbReference type="SAM" id="Coils"/>
    </source>
</evidence>